<name>A0A3D1JEY3_9CHLR</name>
<dbReference type="Pfam" id="PF01663">
    <property type="entry name" value="Phosphodiest"/>
    <property type="match status" value="2"/>
</dbReference>
<dbReference type="EMBL" id="DPBP01000021">
    <property type="protein sequence ID" value="HCE17151.1"/>
    <property type="molecule type" value="Genomic_DNA"/>
</dbReference>
<dbReference type="InterPro" id="IPR017850">
    <property type="entry name" value="Alkaline_phosphatase_core_sf"/>
</dbReference>
<dbReference type="Gene3D" id="3.40.720.10">
    <property type="entry name" value="Alkaline Phosphatase, subunit A"/>
    <property type="match status" value="1"/>
</dbReference>
<dbReference type="PANTHER" id="PTHR10151:SF120">
    <property type="entry name" value="BIS(5'-ADENOSYL)-TRIPHOSPHATASE"/>
    <property type="match status" value="1"/>
</dbReference>
<proteinExistence type="predicted"/>
<sequence>MPELQGTPLSPWLSPTCEYIPSIRVSFLPPHQCLPLPPERPIPPPRRFFYSSDFSLPCYNHPMDSPQHAILILVDGLRPEPVEQGLMPALSRLAAGGTSTLKARSVMPSITLPCIASIFLSVPPTRHKTITNTWHHNRRPLPGLFEMARAGGLLTASFHGWDPLRDLSQPDVLDFAYYHRSGDPITSQTEAEVCQFAADWIVRHHPGFSFVYIELPDQLGHKFGYLSPEYLSGCKRVDAALSGFFDRLQQARVLDDSLVIVTADHGGHDRTHGTPLPEDMTVPLILHGKGIRPGHTLEGKASILDIAPTITHLLGLPTPPEWQGQVLREALA</sequence>
<dbReference type="GO" id="GO:0016787">
    <property type="term" value="F:hydrolase activity"/>
    <property type="evidence" value="ECO:0007669"/>
    <property type="project" value="UniProtKB-ARBA"/>
</dbReference>
<evidence type="ECO:0000313" key="2">
    <source>
        <dbReference type="Proteomes" id="UP000264141"/>
    </source>
</evidence>
<comment type="caution">
    <text evidence="1">The sequence shown here is derived from an EMBL/GenBank/DDBJ whole genome shotgun (WGS) entry which is preliminary data.</text>
</comment>
<organism evidence="1 2">
    <name type="scientific">Anaerolinea thermolimosa</name>
    <dbReference type="NCBI Taxonomy" id="229919"/>
    <lineage>
        <taxon>Bacteria</taxon>
        <taxon>Bacillati</taxon>
        <taxon>Chloroflexota</taxon>
        <taxon>Anaerolineae</taxon>
        <taxon>Anaerolineales</taxon>
        <taxon>Anaerolineaceae</taxon>
        <taxon>Anaerolinea</taxon>
    </lineage>
</organism>
<dbReference type="AlphaFoldDB" id="A0A3D1JEY3"/>
<dbReference type="STRING" id="229919.GCA_001050195_00447"/>
<reference evidence="1 2" key="1">
    <citation type="journal article" date="2018" name="Nat. Biotechnol.">
        <title>A standardized bacterial taxonomy based on genome phylogeny substantially revises the tree of life.</title>
        <authorList>
            <person name="Parks D.H."/>
            <person name="Chuvochina M."/>
            <person name="Waite D.W."/>
            <person name="Rinke C."/>
            <person name="Skarshewski A."/>
            <person name="Chaumeil P.A."/>
            <person name="Hugenholtz P."/>
        </authorList>
    </citation>
    <scope>NUCLEOTIDE SEQUENCE [LARGE SCALE GENOMIC DNA]</scope>
    <source>
        <strain evidence="1">UBA8781</strain>
    </source>
</reference>
<dbReference type="Proteomes" id="UP000264141">
    <property type="component" value="Unassembled WGS sequence"/>
</dbReference>
<gene>
    <name evidence="1" type="ORF">DEQ80_04765</name>
</gene>
<dbReference type="PANTHER" id="PTHR10151">
    <property type="entry name" value="ECTONUCLEOTIDE PYROPHOSPHATASE/PHOSPHODIESTERASE"/>
    <property type="match status" value="1"/>
</dbReference>
<accession>A0A3D1JEY3</accession>
<evidence type="ECO:0000313" key="1">
    <source>
        <dbReference type="EMBL" id="HCE17151.1"/>
    </source>
</evidence>
<dbReference type="SUPFAM" id="SSF53649">
    <property type="entry name" value="Alkaline phosphatase-like"/>
    <property type="match status" value="1"/>
</dbReference>
<dbReference type="InterPro" id="IPR002591">
    <property type="entry name" value="Phosphodiest/P_Trfase"/>
</dbReference>
<protein>
    <submittedName>
        <fullName evidence="1">Uncharacterized protein</fullName>
    </submittedName>
</protein>